<dbReference type="Proteomes" id="UP000054481">
    <property type="component" value="Unassembled WGS sequence"/>
</dbReference>
<keyword evidence="1" id="KW-1133">Transmembrane helix</keyword>
<keyword evidence="1" id="KW-0472">Membrane</keyword>
<evidence type="ECO:0000313" key="3">
    <source>
        <dbReference type="Proteomes" id="UP000054481"/>
    </source>
</evidence>
<sequence length="334" mass="36816">MSYDSAENIAARLLNKEKVIRSLNEKIPEYSEHVAEELRSTIRNETTANLLEIQVFKFNDTEMESPLWTERPPVNPDWVAAFYKWTKGRTLNGCKLRAGIERISVKACVDASVSYFTSEEHIQIVGQGLINDLKVNKAVQSIVVEQLKGTGKLTKREIEDLMKIHGGHTVAQHTHDVISANMHLLLDTKMGIVLAHMLGAALAMPVVKIAIMKALMVALSHAAIQHLLIVAAKHAGIAVIAVIFFGSAGATVLSWMLLPMIAGILAYQYVTMPKTLAREITPKVVAAISQEAPTINESVTVAVAEALLKEFFKLSKGTIEKLHDKAMDYWDAQN</sequence>
<keyword evidence="1" id="KW-0812">Transmembrane</keyword>
<feature type="transmembrane region" description="Helical" evidence="1">
    <location>
        <begin position="223"/>
        <end position="246"/>
    </location>
</feature>
<feature type="transmembrane region" description="Helical" evidence="1">
    <location>
        <begin position="252"/>
        <end position="270"/>
    </location>
</feature>
<keyword evidence="3" id="KW-1185">Reference proteome</keyword>
<organism evidence="2 3">
    <name type="scientific">Hirsutella minnesotensis 3608</name>
    <dbReference type="NCBI Taxonomy" id="1043627"/>
    <lineage>
        <taxon>Eukaryota</taxon>
        <taxon>Fungi</taxon>
        <taxon>Dikarya</taxon>
        <taxon>Ascomycota</taxon>
        <taxon>Pezizomycotina</taxon>
        <taxon>Sordariomycetes</taxon>
        <taxon>Hypocreomycetidae</taxon>
        <taxon>Hypocreales</taxon>
        <taxon>Ophiocordycipitaceae</taxon>
        <taxon>Hirsutella</taxon>
    </lineage>
</organism>
<accession>A0A0F8A2C7</accession>
<dbReference type="AlphaFoldDB" id="A0A0F8A2C7"/>
<dbReference type="OrthoDB" id="4461485at2759"/>
<protein>
    <submittedName>
        <fullName evidence="2">Uncharacterized protein</fullName>
    </submittedName>
</protein>
<name>A0A0F8A2C7_9HYPO</name>
<dbReference type="EMBL" id="KQ030639">
    <property type="protein sequence ID" value="KJZ70209.1"/>
    <property type="molecule type" value="Genomic_DNA"/>
</dbReference>
<gene>
    <name evidence="2" type="ORF">HIM_10395</name>
</gene>
<reference evidence="2 3" key="1">
    <citation type="journal article" date="2014" name="Genome Biol. Evol.">
        <title>Comparative genomics and transcriptomics analyses reveal divergent lifestyle features of nematode endoparasitic fungus Hirsutella minnesotensis.</title>
        <authorList>
            <person name="Lai Y."/>
            <person name="Liu K."/>
            <person name="Zhang X."/>
            <person name="Zhang X."/>
            <person name="Li K."/>
            <person name="Wang N."/>
            <person name="Shu C."/>
            <person name="Wu Y."/>
            <person name="Wang C."/>
            <person name="Bushley K.E."/>
            <person name="Xiang M."/>
            <person name="Liu X."/>
        </authorList>
    </citation>
    <scope>NUCLEOTIDE SEQUENCE [LARGE SCALE GENOMIC DNA]</scope>
    <source>
        <strain evidence="2 3">3608</strain>
    </source>
</reference>
<feature type="transmembrane region" description="Helical" evidence="1">
    <location>
        <begin position="190"/>
        <end position="211"/>
    </location>
</feature>
<proteinExistence type="predicted"/>
<evidence type="ECO:0000313" key="2">
    <source>
        <dbReference type="EMBL" id="KJZ70209.1"/>
    </source>
</evidence>
<evidence type="ECO:0000256" key="1">
    <source>
        <dbReference type="SAM" id="Phobius"/>
    </source>
</evidence>